<sequence length="100" mass="10975">YVVRWVGQGVGCSKVPDIHDVGLMEDRATCRISSQHLANWLHQGVVSEDEVMAVMKRMAEVVDRQNAGDAAYRPMAPDFDGVPFKAACDLVFEGRVQPSG</sequence>
<comment type="caution">
    <text evidence="2">The sequence shown here is derived from an EMBL/GenBank/DDBJ whole genome shotgun (WGS) entry which is preliminary data.</text>
</comment>
<dbReference type="AlphaFoldDB" id="A0A3B9INT1"/>
<gene>
    <name evidence="2" type="ORF">DCK97_18490</name>
</gene>
<dbReference type="GO" id="GO:0000287">
    <property type="term" value="F:magnesium ion binding"/>
    <property type="evidence" value="ECO:0007669"/>
    <property type="project" value="TreeGrafter"/>
</dbReference>
<organism evidence="2 3">
    <name type="scientific">Tistrella mobilis</name>
    <dbReference type="NCBI Taxonomy" id="171437"/>
    <lineage>
        <taxon>Bacteria</taxon>
        <taxon>Pseudomonadati</taxon>
        <taxon>Pseudomonadota</taxon>
        <taxon>Alphaproteobacteria</taxon>
        <taxon>Geminicoccales</taxon>
        <taxon>Geminicoccaceae</taxon>
        <taxon>Tistrella</taxon>
    </lineage>
</organism>
<dbReference type="GO" id="GO:0009436">
    <property type="term" value="P:glyoxylate catabolic process"/>
    <property type="evidence" value="ECO:0007669"/>
    <property type="project" value="TreeGrafter"/>
</dbReference>
<feature type="non-terminal residue" evidence="2">
    <location>
        <position position="1"/>
    </location>
</feature>
<dbReference type="InterPro" id="IPR048355">
    <property type="entry name" value="MS_C"/>
</dbReference>
<reference evidence="2 3" key="1">
    <citation type="journal article" date="2018" name="Nat. Biotechnol.">
        <title>A standardized bacterial taxonomy based on genome phylogeny substantially revises the tree of life.</title>
        <authorList>
            <person name="Parks D.H."/>
            <person name="Chuvochina M."/>
            <person name="Waite D.W."/>
            <person name="Rinke C."/>
            <person name="Skarshewski A."/>
            <person name="Chaumeil P.A."/>
            <person name="Hugenholtz P."/>
        </authorList>
    </citation>
    <scope>NUCLEOTIDE SEQUENCE [LARGE SCALE GENOMIC DNA]</scope>
    <source>
        <strain evidence="2">UBA8739</strain>
    </source>
</reference>
<feature type="non-terminal residue" evidence="2">
    <location>
        <position position="100"/>
    </location>
</feature>
<dbReference type="PANTHER" id="PTHR42739">
    <property type="entry name" value="MALATE SYNTHASE G"/>
    <property type="match status" value="1"/>
</dbReference>
<dbReference type="GO" id="GO:0006097">
    <property type="term" value="P:glyoxylate cycle"/>
    <property type="evidence" value="ECO:0007669"/>
    <property type="project" value="InterPro"/>
</dbReference>
<dbReference type="Gene3D" id="1.20.1220.12">
    <property type="entry name" value="Malate synthase, domain III"/>
    <property type="match status" value="1"/>
</dbReference>
<dbReference type="InterPro" id="IPR011076">
    <property type="entry name" value="Malate_synth_sf"/>
</dbReference>
<keyword evidence="2" id="KW-0012">Acyltransferase</keyword>
<dbReference type="InterPro" id="IPR044856">
    <property type="entry name" value="Malate_synth_C_sf"/>
</dbReference>
<evidence type="ECO:0000259" key="1">
    <source>
        <dbReference type="Pfam" id="PF20659"/>
    </source>
</evidence>
<feature type="domain" description="Malate synthase C-terminal" evidence="1">
    <location>
        <begin position="1"/>
        <end position="75"/>
    </location>
</feature>
<dbReference type="InterPro" id="IPR006253">
    <property type="entry name" value="Malate_synthG"/>
</dbReference>
<dbReference type="PANTHER" id="PTHR42739:SF1">
    <property type="entry name" value="MALATE SYNTHASE G"/>
    <property type="match status" value="1"/>
</dbReference>
<dbReference type="GO" id="GO:0004474">
    <property type="term" value="F:malate synthase activity"/>
    <property type="evidence" value="ECO:0007669"/>
    <property type="project" value="UniProtKB-EC"/>
</dbReference>
<accession>A0A3B9INT1</accession>
<dbReference type="GO" id="GO:0005829">
    <property type="term" value="C:cytosol"/>
    <property type="evidence" value="ECO:0007669"/>
    <property type="project" value="TreeGrafter"/>
</dbReference>
<dbReference type="EMBL" id="DMAI01000304">
    <property type="protein sequence ID" value="HAE49410.1"/>
    <property type="molecule type" value="Genomic_DNA"/>
</dbReference>
<protein>
    <submittedName>
        <fullName evidence="2">Malate synthase G</fullName>
        <ecNumber evidence="2">2.3.3.9</ecNumber>
    </submittedName>
</protein>
<keyword evidence="2" id="KW-0808">Transferase</keyword>
<proteinExistence type="predicted"/>
<dbReference type="Pfam" id="PF20659">
    <property type="entry name" value="MS_C"/>
    <property type="match status" value="1"/>
</dbReference>
<evidence type="ECO:0000313" key="2">
    <source>
        <dbReference type="EMBL" id="HAE49410.1"/>
    </source>
</evidence>
<dbReference type="SUPFAM" id="SSF51645">
    <property type="entry name" value="Malate synthase G"/>
    <property type="match status" value="1"/>
</dbReference>
<evidence type="ECO:0000313" key="3">
    <source>
        <dbReference type="Proteomes" id="UP000257706"/>
    </source>
</evidence>
<dbReference type="Proteomes" id="UP000257706">
    <property type="component" value="Unassembled WGS sequence"/>
</dbReference>
<dbReference type="EC" id="2.3.3.9" evidence="2"/>
<name>A0A3B9INT1_9PROT</name>